<evidence type="ECO:0000313" key="2">
    <source>
        <dbReference type="EMBL" id="MFD2139190.1"/>
    </source>
</evidence>
<dbReference type="Proteomes" id="UP001597299">
    <property type="component" value="Unassembled WGS sequence"/>
</dbReference>
<name>A0ABW4YSF7_9HYPH</name>
<evidence type="ECO:0000313" key="3">
    <source>
        <dbReference type="Proteomes" id="UP001597299"/>
    </source>
</evidence>
<protein>
    <submittedName>
        <fullName evidence="2">DUF1465 family protein</fullName>
    </submittedName>
</protein>
<dbReference type="Gene3D" id="1.10.8.930">
    <property type="entry name" value="Protein of unknown function DUF1465"/>
    <property type="match status" value="1"/>
</dbReference>
<accession>A0ABW4YSF7</accession>
<dbReference type="RefSeq" id="WP_246549176.1">
    <property type="nucleotide sequence ID" value="NZ_JAHBGB010000041.1"/>
</dbReference>
<feature type="region of interest" description="Disordered" evidence="1">
    <location>
        <begin position="1"/>
        <end position="39"/>
    </location>
</feature>
<sequence length="203" mass="21186">MAKRTPGRPGFGGRGGEGPADGGMPADAPSPEARAGFPLPAADPRLVNLAERRVASPAFAALFAEGIALIEATADYLDGPGRAACAALERRAQATYAEESRRLSTRLMNLTSWLLLQKAVGDGDMSAETARREAGKVDLGTDATAAPDPRLPPPLATLIAESHDLERRVRQLDAALRARAPGEGPANAVAGQIGRLRSAFERS</sequence>
<feature type="compositionally biased region" description="Gly residues" evidence="1">
    <location>
        <begin position="9"/>
        <end position="21"/>
    </location>
</feature>
<evidence type="ECO:0000256" key="1">
    <source>
        <dbReference type="SAM" id="MobiDB-lite"/>
    </source>
</evidence>
<dbReference type="InterPro" id="IPR010848">
    <property type="entry name" value="DUF1465"/>
</dbReference>
<dbReference type="Pfam" id="PF07323">
    <property type="entry name" value="DUF1465"/>
    <property type="match status" value="1"/>
</dbReference>
<dbReference type="InterPro" id="IPR038301">
    <property type="entry name" value="AraC-like_sf"/>
</dbReference>
<keyword evidence="3" id="KW-1185">Reference proteome</keyword>
<comment type="caution">
    <text evidence="2">The sequence shown here is derived from an EMBL/GenBank/DDBJ whole genome shotgun (WGS) entry which is preliminary data.</text>
</comment>
<proteinExistence type="predicted"/>
<dbReference type="EMBL" id="JBHUHD010000001">
    <property type="protein sequence ID" value="MFD2139190.1"/>
    <property type="molecule type" value="Genomic_DNA"/>
</dbReference>
<organism evidence="2 3">
    <name type="scientific">Ancylobacter oerskovii</name>
    <dbReference type="NCBI Taxonomy" id="459519"/>
    <lineage>
        <taxon>Bacteria</taxon>
        <taxon>Pseudomonadati</taxon>
        <taxon>Pseudomonadota</taxon>
        <taxon>Alphaproteobacteria</taxon>
        <taxon>Hyphomicrobiales</taxon>
        <taxon>Xanthobacteraceae</taxon>
        <taxon>Ancylobacter</taxon>
    </lineage>
</organism>
<gene>
    <name evidence="2" type="ORF">ACFSNC_02130</name>
</gene>
<reference evidence="3" key="1">
    <citation type="journal article" date="2019" name="Int. J. Syst. Evol. Microbiol.">
        <title>The Global Catalogue of Microorganisms (GCM) 10K type strain sequencing project: providing services to taxonomists for standard genome sequencing and annotation.</title>
        <authorList>
            <consortium name="The Broad Institute Genomics Platform"/>
            <consortium name="The Broad Institute Genome Sequencing Center for Infectious Disease"/>
            <person name="Wu L."/>
            <person name="Ma J."/>
        </authorList>
    </citation>
    <scope>NUCLEOTIDE SEQUENCE [LARGE SCALE GENOMIC DNA]</scope>
    <source>
        <strain evidence="3">CCM 7435</strain>
    </source>
</reference>
<feature type="compositionally biased region" description="Low complexity" evidence="1">
    <location>
        <begin position="22"/>
        <end position="31"/>
    </location>
</feature>